<dbReference type="SMART" id="SM00448">
    <property type="entry name" value="REC"/>
    <property type="match status" value="1"/>
</dbReference>
<name>A0A176WV04_AGRTU</name>
<gene>
    <name evidence="9" type="ORF">A7J57_07180</name>
</gene>
<dbReference type="GO" id="GO:0000160">
    <property type="term" value="P:phosphorelay signal transduction system"/>
    <property type="evidence" value="ECO:0007669"/>
    <property type="project" value="UniProtKB-KW"/>
</dbReference>
<comment type="caution">
    <text evidence="9">The sequence shown here is derived from an EMBL/GenBank/DDBJ whole genome shotgun (WGS) entry which is preliminary data.</text>
</comment>
<keyword evidence="2" id="KW-0902">Two-component regulatory system</keyword>
<keyword evidence="1 6" id="KW-0597">Phosphoprotein</keyword>
<reference evidence="9 10" key="1">
    <citation type="submission" date="2016-05" db="EMBL/GenBank/DDBJ databases">
        <authorList>
            <person name="Lavstsen T."/>
            <person name="Jespersen J.S."/>
        </authorList>
    </citation>
    <scope>NUCLEOTIDE SEQUENCE [LARGE SCALE GENOMIC DNA]</scope>
    <source>
        <strain evidence="9 10">KCJ1736</strain>
    </source>
</reference>
<evidence type="ECO:0000256" key="6">
    <source>
        <dbReference type="PROSITE-ProRule" id="PRU00169"/>
    </source>
</evidence>
<dbReference type="PROSITE" id="PS50110">
    <property type="entry name" value="RESPONSE_REGULATORY"/>
    <property type="match status" value="1"/>
</dbReference>
<dbReference type="PANTHER" id="PTHR44688">
    <property type="entry name" value="DNA-BINDING TRANSCRIPTIONAL ACTIVATOR DEVR_DOSR"/>
    <property type="match status" value="1"/>
</dbReference>
<feature type="domain" description="Response regulatory" evidence="8">
    <location>
        <begin position="15"/>
        <end position="129"/>
    </location>
</feature>
<keyword evidence="4 9" id="KW-0238">DNA-binding</keyword>
<accession>A0A176WV04</accession>
<sequence length="218" mass="24398">MPEPRKTTKEPPSPIVFIVDDDVSMREALTDLFRSMKFDVEAFDSAAAFLEKANLDRHGCLLLDVRLPGTSGLDFQMQLERVGNRMPIIFMTGFGDIPMSVRAMKAGAVDFLTKPFKEQDILDAVAQAMERDASRRRESAQNEAVSSLAEQLTPREREVMGAVVRGLMNKQIAYELGISEVTVKLHRGNVMRKMEARSVADLVRKAELIGEKFRPPVS</sequence>
<evidence type="ECO:0000256" key="3">
    <source>
        <dbReference type="ARBA" id="ARBA00023015"/>
    </source>
</evidence>
<dbReference type="Gene3D" id="3.40.50.2300">
    <property type="match status" value="1"/>
</dbReference>
<feature type="domain" description="HTH luxR-type" evidence="7">
    <location>
        <begin position="145"/>
        <end position="210"/>
    </location>
</feature>
<dbReference type="EMBL" id="LXPS01000041">
    <property type="protein sequence ID" value="OAE36335.1"/>
    <property type="molecule type" value="Genomic_DNA"/>
</dbReference>
<dbReference type="PROSITE" id="PS50043">
    <property type="entry name" value="HTH_LUXR_2"/>
    <property type="match status" value="1"/>
</dbReference>
<evidence type="ECO:0000256" key="1">
    <source>
        <dbReference type="ARBA" id="ARBA00022553"/>
    </source>
</evidence>
<dbReference type="InterPro" id="IPR036388">
    <property type="entry name" value="WH-like_DNA-bd_sf"/>
</dbReference>
<dbReference type="PROSITE" id="PS00622">
    <property type="entry name" value="HTH_LUXR_1"/>
    <property type="match status" value="1"/>
</dbReference>
<dbReference type="Gene3D" id="1.10.10.10">
    <property type="entry name" value="Winged helix-like DNA-binding domain superfamily/Winged helix DNA-binding domain"/>
    <property type="match status" value="1"/>
</dbReference>
<dbReference type="Pfam" id="PF00072">
    <property type="entry name" value="Response_reg"/>
    <property type="match status" value="1"/>
</dbReference>
<evidence type="ECO:0000259" key="8">
    <source>
        <dbReference type="PROSITE" id="PS50110"/>
    </source>
</evidence>
<dbReference type="AlphaFoldDB" id="A0A176WV04"/>
<evidence type="ECO:0000259" key="7">
    <source>
        <dbReference type="PROSITE" id="PS50043"/>
    </source>
</evidence>
<proteinExistence type="predicted"/>
<dbReference type="Pfam" id="PF00196">
    <property type="entry name" value="GerE"/>
    <property type="match status" value="1"/>
</dbReference>
<dbReference type="GO" id="GO:0003677">
    <property type="term" value="F:DNA binding"/>
    <property type="evidence" value="ECO:0007669"/>
    <property type="project" value="UniProtKB-KW"/>
</dbReference>
<dbReference type="SUPFAM" id="SSF52172">
    <property type="entry name" value="CheY-like"/>
    <property type="match status" value="1"/>
</dbReference>
<dbReference type="Proteomes" id="UP000077098">
    <property type="component" value="Unassembled WGS sequence"/>
</dbReference>
<organism evidence="9 10">
    <name type="scientific">Agrobacterium tumefaciens</name>
    <dbReference type="NCBI Taxonomy" id="358"/>
    <lineage>
        <taxon>Bacteria</taxon>
        <taxon>Pseudomonadati</taxon>
        <taxon>Pseudomonadota</taxon>
        <taxon>Alphaproteobacteria</taxon>
        <taxon>Hyphomicrobiales</taxon>
        <taxon>Rhizobiaceae</taxon>
        <taxon>Rhizobium/Agrobacterium group</taxon>
        <taxon>Agrobacterium</taxon>
        <taxon>Agrobacterium tumefaciens complex</taxon>
    </lineage>
</organism>
<evidence type="ECO:0000256" key="2">
    <source>
        <dbReference type="ARBA" id="ARBA00023012"/>
    </source>
</evidence>
<dbReference type="FunFam" id="3.40.50.2300:FF:000018">
    <property type="entry name" value="DNA-binding transcriptional regulator NtrC"/>
    <property type="match status" value="1"/>
</dbReference>
<evidence type="ECO:0000256" key="4">
    <source>
        <dbReference type="ARBA" id="ARBA00023125"/>
    </source>
</evidence>
<feature type="modified residue" description="4-aspartylphosphate" evidence="6">
    <location>
        <position position="64"/>
    </location>
</feature>
<dbReference type="SMART" id="SM00421">
    <property type="entry name" value="HTH_LUXR"/>
    <property type="match status" value="1"/>
</dbReference>
<dbReference type="InterPro" id="IPR000792">
    <property type="entry name" value="Tscrpt_reg_LuxR_C"/>
</dbReference>
<evidence type="ECO:0000313" key="9">
    <source>
        <dbReference type="EMBL" id="OAE36335.1"/>
    </source>
</evidence>
<evidence type="ECO:0000313" key="10">
    <source>
        <dbReference type="Proteomes" id="UP000077098"/>
    </source>
</evidence>
<protein>
    <submittedName>
        <fullName evidence="9">DNA-binding response regulator</fullName>
    </submittedName>
</protein>
<dbReference type="PANTHER" id="PTHR44688:SF16">
    <property type="entry name" value="DNA-BINDING TRANSCRIPTIONAL ACTIVATOR DEVR_DOSR"/>
    <property type="match status" value="1"/>
</dbReference>
<dbReference type="CDD" id="cd17537">
    <property type="entry name" value="REC_FixJ"/>
    <property type="match status" value="1"/>
</dbReference>
<dbReference type="GO" id="GO:0006355">
    <property type="term" value="P:regulation of DNA-templated transcription"/>
    <property type="evidence" value="ECO:0007669"/>
    <property type="project" value="InterPro"/>
</dbReference>
<keyword evidence="3" id="KW-0805">Transcription regulation</keyword>
<dbReference type="CDD" id="cd06170">
    <property type="entry name" value="LuxR_C_like"/>
    <property type="match status" value="1"/>
</dbReference>
<dbReference type="PRINTS" id="PR00038">
    <property type="entry name" value="HTHLUXR"/>
</dbReference>
<dbReference type="InterPro" id="IPR011006">
    <property type="entry name" value="CheY-like_superfamily"/>
</dbReference>
<evidence type="ECO:0000256" key="5">
    <source>
        <dbReference type="ARBA" id="ARBA00023163"/>
    </source>
</evidence>
<dbReference type="RefSeq" id="WP_063951744.1">
    <property type="nucleotide sequence ID" value="NZ_CP072309.1"/>
</dbReference>
<dbReference type="InterPro" id="IPR001789">
    <property type="entry name" value="Sig_transdc_resp-reg_receiver"/>
</dbReference>
<keyword evidence="5" id="KW-0804">Transcription</keyword>